<keyword evidence="2" id="KW-1185">Reference proteome</keyword>
<gene>
    <name evidence="1" type="ORF">ACFQZM_40695</name>
</gene>
<dbReference type="Proteomes" id="UP001597063">
    <property type="component" value="Unassembled WGS sequence"/>
</dbReference>
<dbReference type="RefSeq" id="WP_131756454.1">
    <property type="nucleotide sequence ID" value="NZ_CAACUY010000016.1"/>
</dbReference>
<sequence>MFYRRPRPQLSEADWKSLLEIPGKAEAVAAAKAVLEAVRGKRLFCPVYGVADGVAATRNSPPVTVALFNLAGMIRVLQEGNAHFTEMGGRQADAPQVRVVGQ</sequence>
<evidence type="ECO:0008006" key="3">
    <source>
        <dbReference type="Google" id="ProtNLM"/>
    </source>
</evidence>
<name>A0ABW2XYF6_9ACTN</name>
<reference evidence="2" key="1">
    <citation type="journal article" date="2019" name="Int. J. Syst. Evol. Microbiol.">
        <title>The Global Catalogue of Microorganisms (GCM) 10K type strain sequencing project: providing services to taxonomists for standard genome sequencing and annotation.</title>
        <authorList>
            <consortium name="The Broad Institute Genomics Platform"/>
            <consortium name="The Broad Institute Genome Sequencing Center for Infectious Disease"/>
            <person name="Wu L."/>
            <person name="Ma J."/>
        </authorList>
    </citation>
    <scope>NUCLEOTIDE SEQUENCE [LARGE SCALE GENOMIC DNA]</scope>
    <source>
        <strain evidence="2">JCM 9371</strain>
    </source>
</reference>
<evidence type="ECO:0000313" key="1">
    <source>
        <dbReference type="EMBL" id="MFD0690867.1"/>
    </source>
</evidence>
<accession>A0ABW2XYF6</accession>
<organism evidence="1 2">
    <name type="scientific">Actinomadura fibrosa</name>
    <dbReference type="NCBI Taxonomy" id="111802"/>
    <lineage>
        <taxon>Bacteria</taxon>
        <taxon>Bacillati</taxon>
        <taxon>Actinomycetota</taxon>
        <taxon>Actinomycetes</taxon>
        <taxon>Streptosporangiales</taxon>
        <taxon>Thermomonosporaceae</taxon>
        <taxon>Actinomadura</taxon>
    </lineage>
</organism>
<proteinExistence type="predicted"/>
<dbReference type="EMBL" id="JBHTGP010000024">
    <property type="protein sequence ID" value="MFD0690867.1"/>
    <property type="molecule type" value="Genomic_DNA"/>
</dbReference>
<evidence type="ECO:0000313" key="2">
    <source>
        <dbReference type="Proteomes" id="UP001597063"/>
    </source>
</evidence>
<protein>
    <recommendedName>
        <fullName evidence="3">DUF5133 domain-containing protein</fullName>
    </recommendedName>
</protein>
<comment type="caution">
    <text evidence="1">The sequence shown here is derived from an EMBL/GenBank/DDBJ whole genome shotgun (WGS) entry which is preliminary data.</text>
</comment>